<keyword evidence="4" id="KW-1185">Reference proteome</keyword>
<reference evidence="3 4" key="1">
    <citation type="submission" date="2015-10" db="EMBL/GenBank/DDBJ databases">
        <title>Full genome of DAOMC 229536 Phialocephala scopiformis, a fungal endophyte of spruce producing the potent anti-insectan compound rugulosin.</title>
        <authorList>
            <consortium name="DOE Joint Genome Institute"/>
            <person name="Walker A.K."/>
            <person name="Frasz S.L."/>
            <person name="Seifert K.A."/>
            <person name="Miller J.D."/>
            <person name="Mondo S.J."/>
            <person name="Labutti K."/>
            <person name="Lipzen A."/>
            <person name="Dockter R."/>
            <person name="Kennedy M."/>
            <person name="Grigoriev I.V."/>
            <person name="Spatafora J.W."/>
        </authorList>
    </citation>
    <scope>NUCLEOTIDE SEQUENCE [LARGE SCALE GENOMIC DNA]</scope>
    <source>
        <strain evidence="3 4">CBS 120377</strain>
    </source>
</reference>
<proteinExistence type="predicted"/>
<evidence type="ECO:0000313" key="4">
    <source>
        <dbReference type="Proteomes" id="UP000070700"/>
    </source>
</evidence>
<dbReference type="InParanoid" id="A0A132B1J2"/>
<feature type="transmembrane region" description="Helical" evidence="2">
    <location>
        <begin position="148"/>
        <end position="171"/>
    </location>
</feature>
<dbReference type="EMBL" id="KQ947449">
    <property type="protein sequence ID" value="KUJ06252.1"/>
    <property type="molecule type" value="Genomic_DNA"/>
</dbReference>
<dbReference type="AlphaFoldDB" id="A0A132B1J2"/>
<organism evidence="3 4">
    <name type="scientific">Mollisia scopiformis</name>
    <name type="common">Conifer needle endophyte fungus</name>
    <name type="synonym">Phialocephala scopiformis</name>
    <dbReference type="NCBI Taxonomy" id="149040"/>
    <lineage>
        <taxon>Eukaryota</taxon>
        <taxon>Fungi</taxon>
        <taxon>Dikarya</taxon>
        <taxon>Ascomycota</taxon>
        <taxon>Pezizomycotina</taxon>
        <taxon>Leotiomycetes</taxon>
        <taxon>Helotiales</taxon>
        <taxon>Mollisiaceae</taxon>
        <taxon>Mollisia</taxon>
    </lineage>
</organism>
<keyword evidence="2" id="KW-0472">Membrane</keyword>
<dbReference type="Proteomes" id="UP000070700">
    <property type="component" value="Unassembled WGS sequence"/>
</dbReference>
<feature type="transmembrane region" description="Helical" evidence="2">
    <location>
        <begin position="115"/>
        <end position="136"/>
    </location>
</feature>
<evidence type="ECO:0000256" key="1">
    <source>
        <dbReference type="SAM" id="MobiDB-lite"/>
    </source>
</evidence>
<feature type="compositionally biased region" description="Polar residues" evidence="1">
    <location>
        <begin position="317"/>
        <end position="332"/>
    </location>
</feature>
<dbReference type="STRING" id="149040.A0A132B1J2"/>
<feature type="compositionally biased region" description="Polar residues" evidence="1">
    <location>
        <begin position="285"/>
        <end position="294"/>
    </location>
</feature>
<feature type="transmembrane region" description="Helical" evidence="2">
    <location>
        <begin position="191"/>
        <end position="219"/>
    </location>
</feature>
<feature type="transmembrane region" description="Helical" evidence="2">
    <location>
        <begin position="86"/>
        <end position="109"/>
    </location>
</feature>
<feature type="compositionally biased region" description="Low complexity" evidence="1">
    <location>
        <begin position="418"/>
        <end position="431"/>
    </location>
</feature>
<feature type="compositionally biased region" description="Polar residues" evidence="1">
    <location>
        <begin position="444"/>
        <end position="453"/>
    </location>
</feature>
<name>A0A132B1J2_MOLSC</name>
<evidence type="ECO:0000313" key="3">
    <source>
        <dbReference type="EMBL" id="KUJ06252.1"/>
    </source>
</evidence>
<evidence type="ECO:0000256" key="2">
    <source>
        <dbReference type="SAM" id="Phobius"/>
    </source>
</evidence>
<gene>
    <name evidence="3" type="ORF">LY89DRAFT_790650</name>
</gene>
<feature type="region of interest" description="Disordered" evidence="1">
    <location>
        <begin position="264"/>
        <end position="453"/>
    </location>
</feature>
<accession>A0A132B1J2</accession>
<keyword evidence="2" id="KW-0812">Transmembrane</keyword>
<sequence>MGVQQPFMYDAIKTEGDRSPYREFQPHAVSMASLAPKPRPKKPEGPLVSFNRHPDSYLILPLGNSSAKAMSPSVKKWIKWMRVAQLVLRCLEIIAACGLLVMMILISGVDVTTGWIMRIVPAVAILHTVYGIYHLGRKPSGRTPASSASYMLFASFFDVSIVPFYAFSALVAMTRQSGWKTLLSNQNLTAIFTSAVFYLSAIGGGLHLISLAISLYLAVTFRKITKLPPDMNPLEDNLTSRHKRNKSSMSTIITVSEKRLSTPLESKRSCGAPYEDLGRPPTIPFFNTRTQSTDSFSTYRSTPPPSRDSRSDLPSRQYQVAPNSNSARSSLAGSELKRSSQYAPSPPSKRGSYAEVPMSDAASHRSSRFVENTRPTDPWYVSDSLGRSRGRSASPRKTPAPGQTRYEPLHQRHDSSDDISISHPNPLNSNPSTPPPAPRHGHRYNTSSNSPLTEISNINTRYSGDIADQTGLVRELTPAPLRDFKAKGYGELKAGTPPIMIGAKDNRQVSSGIDLGNIAQTGYRRDVSGKVAEEGRSFGTRFRKISGL</sequence>
<dbReference type="RefSeq" id="XP_018060607.1">
    <property type="nucleotide sequence ID" value="XM_018223397.1"/>
</dbReference>
<keyword evidence="2" id="KW-1133">Transmembrane helix</keyword>
<dbReference type="KEGG" id="psco:LY89DRAFT_790650"/>
<dbReference type="OrthoDB" id="5404940at2759"/>
<feature type="compositionally biased region" description="Basic and acidic residues" evidence="1">
    <location>
        <begin position="407"/>
        <end position="416"/>
    </location>
</feature>
<protein>
    <submittedName>
        <fullName evidence="3">Uncharacterized protein</fullName>
    </submittedName>
</protein>
<dbReference type="GeneID" id="28833123"/>